<feature type="compositionally biased region" description="Acidic residues" evidence="1">
    <location>
        <begin position="824"/>
        <end position="835"/>
    </location>
</feature>
<protein>
    <submittedName>
        <fullName evidence="2">Uncharacterized protein</fullName>
    </submittedName>
</protein>
<evidence type="ECO:0000313" key="3">
    <source>
        <dbReference type="Proteomes" id="UP000092460"/>
    </source>
</evidence>
<feature type="region of interest" description="Disordered" evidence="1">
    <location>
        <begin position="738"/>
        <end position="794"/>
    </location>
</feature>
<organism evidence="2 3">
    <name type="scientific">Glossina palpalis gambiensis</name>
    <dbReference type="NCBI Taxonomy" id="67801"/>
    <lineage>
        <taxon>Eukaryota</taxon>
        <taxon>Metazoa</taxon>
        <taxon>Ecdysozoa</taxon>
        <taxon>Arthropoda</taxon>
        <taxon>Hexapoda</taxon>
        <taxon>Insecta</taxon>
        <taxon>Pterygota</taxon>
        <taxon>Neoptera</taxon>
        <taxon>Endopterygota</taxon>
        <taxon>Diptera</taxon>
        <taxon>Brachycera</taxon>
        <taxon>Muscomorpha</taxon>
        <taxon>Hippoboscoidea</taxon>
        <taxon>Glossinidae</taxon>
        <taxon>Glossina</taxon>
    </lineage>
</organism>
<feature type="region of interest" description="Disordered" evidence="1">
    <location>
        <begin position="604"/>
        <end position="624"/>
    </location>
</feature>
<sequence>MILGRNKLNFITIQWLRLFFVAFFLVDNTTTWAHHAMATQKQTQQQQSQQLHQQQQQQHQQEENNISMQDVTVRNFSPRMDNNEWRPVGRGDPLRNDPTFDYSPPALERVRYWADTEKDLPKTEELAAAIVDAKLKKANLSKNDILLLGISGDDRFRGNTFQHQTPSQTFKNSKGETPVLQPKYTSIRRSYYAHQLPTHLMPPPPVPPIMPTSHTIKPAHGEHRHTMPSFMTSAPVAHMNPYSKHYYSTTATAPWMHHGANSVKSLSSVAPPHMSHPPDIHQQESSNYLVYARPGLTVSSEGSGHHEMHSPNSIQNHVGSIKYGSVSRKPWIHDLLQKEFIKTQKLSTTTVASSHVETAKSQIQANFEPIAGPTLDTTTTTASYIRPTANTFVNSNNTTQTTPVYITTTNRYTSPPARTTATTTTTHPTKASTTKLNTTRLLIPNSSNLSHRPTVAPMKMTTDSMFSHYNQPEKPLQGPMYLIIEGHSKVKTYGKGELDPHKPKIVPIIPKREPVVRRGDPNEKRGTPETFNVKHLHIRTEPTKLMSSTTTRKPITMPTIPKARYTTKVTQKPGRMPTTTKSAVITNAATKTFNPSKLIVTTSSTTKKPISTKEPKFQRKEFKSPPRDVKVNVIPNALEVTKNFNKTIKNEEPNAMQDFFSLLDSSLDSLLKNNDLTDSASATTETYQNDITKLKPVNAIIQGRVSTRFNSILADQDVTVSTTTATLPRETRQIFDYDQLPEARKKPKENINYSDLYEDEDREEDFSDKADEEEEEYEDDDIEDNENHEDNDHIQIIKRIDQFVGSQSDENTDQLENFDTFSDLIDDEGDIELEYSTDKENEKT</sequence>
<evidence type="ECO:0000313" key="2">
    <source>
        <dbReference type="EnsemblMetazoa" id="GPPI003432-PA"/>
    </source>
</evidence>
<dbReference type="AlphaFoldDB" id="A0A1B0AP15"/>
<feature type="region of interest" description="Disordered" evidence="1">
    <location>
        <begin position="43"/>
        <end position="101"/>
    </location>
</feature>
<feature type="compositionally biased region" description="Basic and acidic residues" evidence="1">
    <location>
        <begin position="81"/>
        <end position="95"/>
    </location>
</feature>
<keyword evidence="3" id="KW-1185">Reference proteome</keyword>
<reference evidence="2" key="2">
    <citation type="submission" date="2020-05" db="UniProtKB">
        <authorList>
            <consortium name="EnsemblMetazoa"/>
        </authorList>
    </citation>
    <scope>IDENTIFICATION</scope>
    <source>
        <strain evidence="2">IAEA</strain>
    </source>
</reference>
<dbReference type="EnsemblMetazoa" id="GPPI003432-RA">
    <property type="protein sequence ID" value="GPPI003432-PA"/>
    <property type="gene ID" value="GPPI003432"/>
</dbReference>
<dbReference type="Proteomes" id="UP000092460">
    <property type="component" value="Unassembled WGS sequence"/>
</dbReference>
<accession>A0A1B0AP15</accession>
<feature type="region of interest" description="Disordered" evidence="1">
    <location>
        <begin position="819"/>
        <end position="844"/>
    </location>
</feature>
<evidence type="ECO:0000256" key="1">
    <source>
        <dbReference type="SAM" id="MobiDB-lite"/>
    </source>
</evidence>
<feature type="compositionally biased region" description="Polar residues" evidence="1">
    <location>
        <begin position="63"/>
        <end position="75"/>
    </location>
</feature>
<proteinExistence type="predicted"/>
<name>A0A1B0AP15_9MUSC</name>
<feature type="compositionally biased region" description="Acidic residues" evidence="1">
    <location>
        <begin position="756"/>
        <end position="787"/>
    </location>
</feature>
<dbReference type="EMBL" id="JXJN01001104">
    <property type="status" value="NOT_ANNOTATED_CDS"/>
    <property type="molecule type" value="Genomic_DNA"/>
</dbReference>
<dbReference type="EMBL" id="JXJN01001103">
    <property type="status" value="NOT_ANNOTATED_CDS"/>
    <property type="molecule type" value="Genomic_DNA"/>
</dbReference>
<dbReference type="VEuPathDB" id="VectorBase:GPPI003432"/>
<feature type="compositionally biased region" description="Basic and acidic residues" evidence="1">
    <location>
        <begin position="611"/>
        <end position="624"/>
    </location>
</feature>
<reference evidence="3" key="1">
    <citation type="submission" date="2015-01" db="EMBL/GenBank/DDBJ databases">
        <authorList>
            <person name="Aksoy S."/>
            <person name="Warren W."/>
            <person name="Wilson R.K."/>
        </authorList>
    </citation>
    <scope>NUCLEOTIDE SEQUENCE [LARGE SCALE GENOMIC DNA]</scope>
    <source>
        <strain evidence="3">IAEA</strain>
    </source>
</reference>
<dbReference type="EMBL" id="JXJN01001102">
    <property type="status" value="NOT_ANNOTATED_CDS"/>
    <property type="molecule type" value="Genomic_DNA"/>
</dbReference>
<feature type="region of interest" description="Disordered" evidence="1">
    <location>
        <begin position="409"/>
        <end position="434"/>
    </location>
</feature>
<feature type="compositionally biased region" description="Low complexity" evidence="1">
    <location>
        <begin position="43"/>
        <end position="59"/>
    </location>
</feature>